<organism evidence="1 2">
    <name type="scientific">Entomophthora muscae</name>
    <dbReference type="NCBI Taxonomy" id="34485"/>
    <lineage>
        <taxon>Eukaryota</taxon>
        <taxon>Fungi</taxon>
        <taxon>Fungi incertae sedis</taxon>
        <taxon>Zoopagomycota</taxon>
        <taxon>Entomophthoromycotina</taxon>
        <taxon>Entomophthoromycetes</taxon>
        <taxon>Entomophthorales</taxon>
        <taxon>Entomophthoraceae</taxon>
        <taxon>Entomophthora</taxon>
    </lineage>
</organism>
<accession>A0ACC2SDF7</accession>
<evidence type="ECO:0000313" key="2">
    <source>
        <dbReference type="Proteomes" id="UP001165960"/>
    </source>
</evidence>
<keyword evidence="1" id="KW-0648">Protein biosynthesis</keyword>
<proteinExistence type="predicted"/>
<dbReference type="EMBL" id="QTSX02005187">
    <property type="protein sequence ID" value="KAJ9060444.1"/>
    <property type="molecule type" value="Genomic_DNA"/>
</dbReference>
<reference evidence="1" key="1">
    <citation type="submission" date="2022-04" db="EMBL/GenBank/DDBJ databases">
        <title>Genome of the entomopathogenic fungus Entomophthora muscae.</title>
        <authorList>
            <person name="Elya C."/>
            <person name="Lovett B.R."/>
            <person name="Lee E."/>
            <person name="Macias A.M."/>
            <person name="Hajek A.E."/>
            <person name="De Bivort B.L."/>
            <person name="Kasson M.T."/>
            <person name="De Fine Licht H.H."/>
            <person name="Stajich J.E."/>
        </authorList>
    </citation>
    <scope>NUCLEOTIDE SEQUENCE</scope>
    <source>
        <strain evidence="1">Berkeley</strain>
    </source>
</reference>
<protein>
    <submittedName>
        <fullName evidence="1">Translation initiation factor 3 subunit c, variant 2</fullName>
    </submittedName>
</protein>
<name>A0ACC2SDF7_9FUNG</name>
<comment type="caution">
    <text evidence="1">The sequence shown here is derived from an EMBL/GenBank/DDBJ whole genome shotgun (WGS) entry which is preliminary data.</text>
</comment>
<keyword evidence="1" id="KW-0396">Initiation factor</keyword>
<dbReference type="Proteomes" id="UP001165960">
    <property type="component" value="Unassembled WGS sequence"/>
</dbReference>
<sequence length="959" mass="106408">MSGVQSSPRNMISQKKRLSQSSSMSEAKSEKADYVSNPCASPLSRPALGSPGTPPVAVSHRDGSISSSSSKNTLSVDGAPSRIPKPPIRAVSHGSKPRINGGSSLIRPPNTFVVGTKKPSVTLETLNSSFPLDSFVETTNDKFSGRLRYLGPIKGKEGIWAGIELEEKGSGKNDGTANGDRYFTCPENSGVFVSATLLRLSTRANRAETKPVSKSLQSGRRPLKAKSIPNGPRPSSLVVTSSTDKVLHSSLLVSSASSAAISKIVKDVKQPVKPRPNLGPSTTSDNAPSAKSKLPSSAVHTSKNDLDDLDNDFSEYLNANNSNPTLVIQSLVSQLHSLRKQNELLQVRINKKRAHTEATRVLRTEFIDRARQEVMSRRLSKPNASDTPKLEDINSRIASCDEDIKLILARTEERLAVEPSHEPGSEGELTDELKKRISDLHLIHTELQNLHRHLLTRDDLLNQLKEELSQPHDQSTSPKLADILAELDALKRDSSQEISSLKEEIERLKATEVPSSEVEALKQQLAESEARVQSIEKLSADAESKSHAECMRLSEEVKRLTAEREINQNDPRLVENEELIKKLQEENLELQEALEEFLDEENANDPPMDLQEELEKQLDALKEAQNEKNNMAAQIQALKSALTQMEASQGPAPPEFPRASEEDSARVADLEQQIVHLEDELVKAKAFSDKLRQGNFTEKDLHDSLVAEVESRDQYILQLETDLKELSNQYRQLTEANDQLMADAQALEDDNWRIDDMYKEMQEEMERVMVQFNESKEKVKLLTQALDAASATSDSAFKVKELMFKCEEFEAGYRGELDGLIKLADEQEEEIIQLTEREKKLEQEVETLQKQLAKAKRGGILDDALDDLDADVLDQLDDLPFCHICCETGHEPEACPIPPPEDDVGTLDGLEDLESSLREFNLDLEPLEKNLICSDCQQTGHLVEDCPISSQVNGFALNI</sequence>
<gene>
    <name evidence="1" type="primary">NIP1_3</name>
    <name evidence="1" type="ORF">DSO57_1030864</name>
</gene>
<keyword evidence="2" id="KW-1185">Reference proteome</keyword>
<evidence type="ECO:0000313" key="1">
    <source>
        <dbReference type="EMBL" id="KAJ9060444.1"/>
    </source>
</evidence>